<evidence type="ECO:0000256" key="2">
    <source>
        <dbReference type="ARBA" id="ARBA00011738"/>
    </source>
</evidence>
<dbReference type="SUPFAM" id="SSF52058">
    <property type="entry name" value="L domain-like"/>
    <property type="match status" value="1"/>
</dbReference>
<dbReference type="InterPro" id="IPR041118">
    <property type="entry name" value="Rx_N"/>
</dbReference>
<dbReference type="InterPro" id="IPR008906">
    <property type="entry name" value="HATC_C_dom"/>
</dbReference>
<evidence type="ECO:0000259" key="15">
    <source>
        <dbReference type="PROSITE" id="PS50808"/>
    </source>
</evidence>
<keyword evidence="6 13" id="KW-0863">Zinc-finger</keyword>
<dbReference type="InterPro" id="IPR055414">
    <property type="entry name" value="LRR_R13L4/SHOC2-like"/>
</dbReference>
<evidence type="ECO:0000256" key="4">
    <source>
        <dbReference type="ARBA" id="ARBA00022737"/>
    </source>
</evidence>
<dbReference type="PANTHER" id="PTHR46481">
    <property type="entry name" value="ZINC FINGER BED DOMAIN-CONTAINING PROTEIN 4"/>
    <property type="match status" value="1"/>
</dbReference>
<dbReference type="EMBL" id="JANJYJ010000007">
    <property type="protein sequence ID" value="KAK3200301.1"/>
    <property type="molecule type" value="Genomic_DNA"/>
</dbReference>
<keyword evidence="17" id="KW-1185">Reference proteome</keyword>
<comment type="subcellular location">
    <subcellularLocation>
        <location evidence="1">Nucleus</location>
    </subcellularLocation>
</comment>
<dbReference type="Gene3D" id="3.80.10.10">
    <property type="entry name" value="Ribonuclease Inhibitor"/>
    <property type="match status" value="1"/>
</dbReference>
<dbReference type="Pfam" id="PF05699">
    <property type="entry name" value="Dimer_Tnp_hAT"/>
    <property type="match status" value="1"/>
</dbReference>
<dbReference type="Gene3D" id="1.20.5.4130">
    <property type="match status" value="1"/>
</dbReference>
<keyword evidence="9" id="KW-0805">Transcription regulation</keyword>
<dbReference type="Pfam" id="PF18052">
    <property type="entry name" value="Rx_N"/>
    <property type="match status" value="1"/>
</dbReference>
<evidence type="ECO:0000256" key="10">
    <source>
        <dbReference type="ARBA" id="ARBA00023125"/>
    </source>
</evidence>
<dbReference type="InterPro" id="IPR032675">
    <property type="entry name" value="LRR_dom_sf"/>
</dbReference>
<feature type="compositionally biased region" description="Polar residues" evidence="14">
    <location>
        <begin position="1"/>
        <end position="18"/>
    </location>
</feature>
<dbReference type="SMART" id="SM00614">
    <property type="entry name" value="ZnF_BED"/>
    <property type="match status" value="1"/>
</dbReference>
<dbReference type="PROSITE" id="PS50808">
    <property type="entry name" value="ZF_BED"/>
    <property type="match status" value="1"/>
</dbReference>
<dbReference type="Pfam" id="PF14372">
    <property type="entry name" value="hAT-like_RNase-H"/>
    <property type="match status" value="1"/>
</dbReference>
<evidence type="ECO:0000256" key="13">
    <source>
        <dbReference type="PROSITE-ProRule" id="PRU00027"/>
    </source>
</evidence>
<dbReference type="AlphaFoldDB" id="A0AAE0A5E6"/>
<evidence type="ECO:0000313" key="16">
    <source>
        <dbReference type="EMBL" id="KAK3200301.1"/>
    </source>
</evidence>
<keyword evidence="4" id="KW-0677">Repeat</keyword>
<evidence type="ECO:0000256" key="14">
    <source>
        <dbReference type="SAM" id="MobiDB-lite"/>
    </source>
</evidence>
<feature type="region of interest" description="Disordered" evidence="14">
    <location>
        <begin position="1"/>
        <end position="36"/>
    </location>
</feature>
<feature type="domain" description="BED-type" evidence="15">
    <location>
        <begin position="36"/>
        <end position="94"/>
    </location>
</feature>
<evidence type="ECO:0000256" key="1">
    <source>
        <dbReference type="ARBA" id="ARBA00004123"/>
    </source>
</evidence>
<keyword evidence="5" id="KW-0547">Nucleotide-binding</keyword>
<keyword evidence="11" id="KW-0804">Transcription</keyword>
<dbReference type="PANTHER" id="PTHR46481:SF11">
    <property type="entry name" value="ZINC FINGER BED DOMAIN-CONTAINING PROTEIN RICESLEEPER 2-LIKE"/>
    <property type="match status" value="1"/>
</dbReference>
<keyword evidence="3" id="KW-0479">Metal-binding</keyword>
<evidence type="ECO:0000256" key="12">
    <source>
        <dbReference type="ARBA" id="ARBA00023242"/>
    </source>
</evidence>
<dbReference type="GO" id="GO:0046983">
    <property type="term" value="F:protein dimerization activity"/>
    <property type="evidence" value="ECO:0007669"/>
    <property type="project" value="InterPro"/>
</dbReference>
<evidence type="ECO:0000256" key="6">
    <source>
        <dbReference type="ARBA" id="ARBA00022771"/>
    </source>
</evidence>
<dbReference type="CDD" id="cd14798">
    <property type="entry name" value="RX-CC_like"/>
    <property type="match status" value="1"/>
</dbReference>
<sequence>MTSFEGSQVNVSTGSGNNEVEEVEPSSASGGPKRKRGKSIVWNYMTTVVVNGFRMGKCNFCGKLLNASQGAGTSSLNKHVLKCLDNHQEATNSTNTSFDLNVGKSLVAKMIIMHELPLRFVEYTGFREMIKYCQPRFESMSRNTLKSEIFKLYNMDRDKTLKLLESIENKVAITTDMWIYSTKVGYMVVTMHFIDKSWVLHSRIMRFIHVLSPHDAPSLGDQLITCLRDWNVDRKLSTIIVDNCSTNDCMIEKIKNQWSHSLLLGGRLFHMRCCAHILNLVVRDGLKVIADGIEKIRDSVCFWIASSKRIEAFECVANQLKINYSKKLVLDCPTRWNSTYFMLLVALMYNDVFVRAQQREPQYKCLHDESDWQLATIMVEPLKLFYKLTELFSGTKYPTANLVFPMICKMRETMSGWLNSRHIEIQAMARGMIAKFDKYWSDISDMMACGGSVGSQDLFKEYELGSNLVEQIDDNSFDHSFDILGGDEEFELYKSQAVSSINKSDLERYLDEQVENNSPDFDILSWWKGNKGKYPILAKIVKDILAIHVSTVAFESAVSAGGRFLCSHHIRLHSDTLEALMCTQNWIWAPLRGLDPLLFCRLTDLPTDFPIQEAAFLGRVRKEVQWLKDKLEWMQCYVASAEERQADDPIVRKWLNDITKIAYDAEDVIDKFILQVHDDETDQDQDTKKFNILEIDSLTKLQSLKYVLSQSWISINTEKLGNLRELWIYGSVGTTKEFQFDSIAKLKRLEKLVVQLEDKDCFASLQPLTDCSNLKDLRLNGKIEKLPKDIHNVLPNLECLLLANSCLKDDPMPLLEKLHNLMILFLGYNGRKLFCSAQGFGQLEILKLDDKDEIEEWQVDEGAMPKLRRLSIPKDSCLRIPERFRSIPPPAECDFDSDWFDKVYGSFPI</sequence>
<name>A0AAE0A5E6_9ROSI</name>
<dbReference type="InterPro" id="IPR038005">
    <property type="entry name" value="RX-like_CC"/>
</dbReference>
<accession>A0AAE0A5E6</accession>
<dbReference type="Proteomes" id="UP001281410">
    <property type="component" value="Unassembled WGS sequence"/>
</dbReference>
<dbReference type="SUPFAM" id="SSF53098">
    <property type="entry name" value="Ribonuclease H-like"/>
    <property type="match status" value="1"/>
</dbReference>
<keyword evidence="10" id="KW-0238">DNA-binding</keyword>
<dbReference type="InterPro" id="IPR052035">
    <property type="entry name" value="ZnF_BED_domain_contain"/>
</dbReference>
<evidence type="ECO:0000256" key="5">
    <source>
        <dbReference type="ARBA" id="ARBA00022741"/>
    </source>
</evidence>
<evidence type="ECO:0000256" key="9">
    <source>
        <dbReference type="ARBA" id="ARBA00023015"/>
    </source>
</evidence>
<evidence type="ECO:0000256" key="7">
    <source>
        <dbReference type="ARBA" id="ARBA00022821"/>
    </source>
</evidence>
<proteinExistence type="predicted"/>
<evidence type="ECO:0000256" key="3">
    <source>
        <dbReference type="ARBA" id="ARBA00022723"/>
    </source>
</evidence>
<comment type="caution">
    <text evidence="16">The sequence shown here is derived from an EMBL/GenBank/DDBJ whole genome shotgun (WGS) entry which is preliminary data.</text>
</comment>
<evidence type="ECO:0000256" key="11">
    <source>
        <dbReference type="ARBA" id="ARBA00023163"/>
    </source>
</evidence>
<dbReference type="GO" id="GO:0008270">
    <property type="term" value="F:zinc ion binding"/>
    <property type="evidence" value="ECO:0007669"/>
    <property type="project" value="UniProtKB-KW"/>
</dbReference>
<dbReference type="GO" id="GO:0005634">
    <property type="term" value="C:nucleus"/>
    <property type="evidence" value="ECO:0007669"/>
    <property type="project" value="UniProtKB-SubCell"/>
</dbReference>
<dbReference type="GO" id="GO:0000166">
    <property type="term" value="F:nucleotide binding"/>
    <property type="evidence" value="ECO:0007669"/>
    <property type="project" value="UniProtKB-KW"/>
</dbReference>
<organism evidence="16 17">
    <name type="scientific">Dipteronia sinensis</name>
    <dbReference type="NCBI Taxonomy" id="43782"/>
    <lineage>
        <taxon>Eukaryota</taxon>
        <taxon>Viridiplantae</taxon>
        <taxon>Streptophyta</taxon>
        <taxon>Embryophyta</taxon>
        <taxon>Tracheophyta</taxon>
        <taxon>Spermatophyta</taxon>
        <taxon>Magnoliopsida</taxon>
        <taxon>eudicotyledons</taxon>
        <taxon>Gunneridae</taxon>
        <taxon>Pentapetalae</taxon>
        <taxon>rosids</taxon>
        <taxon>malvids</taxon>
        <taxon>Sapindales</taxon>
        <taxon>Sapindaceae</taxon>
        <taxon>Hippocastanoideae</taxon>
        <taxon>Acereae</taxon>
        <taxon>Dipteronia</taxon>
    </lineage>
</organism>
<evidence type="ECO:0000256" key="8">
    <source>
        <dbReference type="ARBA" id="ARBA00022833"/>
    </source>
</evidence>
<gene>
    <name evidence="16" type="ORF">Dsin_023716</name>
</gene>
<dbReference type="InterPro" id="IPR025525">
    <property type="entry name" value="hAT-like_transposase_RNase-H"/>
</dbReference>
<keyword evidence="7" id="KW-0611">Plant defense</keyword>
<protein>
    <recommendedName>
        <fullName evidence="15">BED-type domain-containing protein</fullName>
    </recommendedName>
</protein>
<evidence type="ECO:0000313" key="17">
    <source>
        <dbReference type="Proteomes" id="UP001281410"/>
    </source>
</evidence>
<keyword evidence="8" id="KW-0862">Zinc</keyword>
<dbReference type="InterPro" id="IPR003656">
    <property type="entry name" value="Znf_BED"/>
</dbReference>
<dbReference type="Pfam" id="PF23598">
    <property type="entry name" value="LRR_14"/>
    <property type="match status" value="1"/>
</dbReference>
<dbReference type="GO" id="GO:0003677">
    <property type="term" value="F:DNA binding"/>
    <property type="evidence" value="ECO:0007669"/>
    <property type="project" value="UniProtKB-KW"/>
</dbReference>
<dbReference type="GO" id="GO:0006952">
    <property type="term" value="P:defense response"/>
    <property type="evidence" value="ECO:0007669"/>
    <property type="project" value="UniProtKB-KW"/>
</dbReference>
<keyword evidence="12" id="KW-0539">Nucleus</keyword>
<reference evidence="16" key="1">
    <citation type="journal article" date="2023" name="Plant J.">
        <title>Genome sequences and population genomics provide insights into the demographic history, inbreeding, and mutation load of two 'living fossil' tree species of Dipteronia.</title>
        <authorList>
            <person name="Feng Y."/>
            <person name="Comes H.P."/>
            <person name="Chen J."/>
            <person name="Zhu S."/>
            <person name="Lu R."/>
            <person name="Zhang X."/>
            <person name="Li P."/>
            <person name="Qiu J."/>
            <person name="Olsen K.M."/>
            <person name="Qiu Y."/>
        </authorList>
    </citation>
    <scope>NUCLEOTIDE SEQUENCE</scope>
    <source>
        <strain evidence="16">NBL</strain>
    </source>
</reference>
<comment type="subunit">
    <text evidence="2">Homodimer.</text>
</comment>
<dbReference type="InterPro" id="IPR012337">
    <property type="entry name" value="RNaseH-like_sf"/>
</dbReference>